<evidence type="ECO:0000256" key="2">
    <source>
        <dbReference type="ARBA" id="ARBA00005201"/>
    </source>
</evidence>
<dbReference type="PANTHER" id="PTHR22749:SF6">
    <property type="entry name" value="RIBOFLAVIN KINASE"/>
    <property type="match status" value="1"/>
</dbReference>
<dbReference type="InterPro" id="IPR014729">
    <property type="entry name" value="Rossmann-like_a/b/a_fold"/>
</dbReference>
<evidence type="ECO:0000256" key="9">
    <source>
        <dbReference type="ARBA" id="ARBA00022827"/>
    </source>
</evidence>
<dbReference type="InterPro" id="IPR023468">
    <property type="entry name" value="Riboflavin_kinase"/>
</dbReference>
<gene>
    <name evidence="16" type="primary">ribF</name>
    <name evidence="16" type="ORF">ERS852473_00254</name>
</gene>
<keyword evidence="11" id="KW-0511">Multifunctional enzyme</keyword>
<dbReference type="RefSeq" id="WP_055257150.1">
    <property type="nucleotide sequence ID" value="NZ_BCMV01000062.1"/>
</dbReference>
<sequence length="309" mass="35338">MILIDDKLNEKISENIYVALGSFDGMHKGHLLLIDKIINLANKNNGKSMVYTFKNHPLTIVNKDKAPKILLDNKTKEEVLGNLGVDILCLKEFDEKLMKLSPEAFIENLVHEFNIKGIVVGFNYRFGYKNKGDLELLKTLSKKFDFELYIKEAYTIENEIVSSTRIRELISLGEIKKANEMLGREYVLRGEVVGGRRLGRTIGFPTANLKPLTNILIPKIGVYYTNVEVEGKIYKGITSVGNNPTVNGKNITIETNILDFNKDIYNNNIKVYFLDRIRDEKKFSSLDELKIQLEKDKKFAKNQSEKIIL</sequence>
<evidence type="ECO:0000256" key="14">
    <source>
        <dbReference type="PIRNR" id="PIRNR004491"/>
    </source>
</evidence>
<name>A0ABM9UN50_SARVE</name>
<evidence type="ECO:0000256" key="10">
    <source>
        <dbReference type="ARBA" id="ARBA00022840"/>
    </source>
</evidence>
<dbReference type="NCBIfam" id="NF004162">
    <property type="entry name" value="PRK05627.1-5"/>
    <property type="match status" value="1"/>
</dbReference>
<evidence type="ECO:0000259" key="15">
    <source>
        <dbReference type="SMART" id="SM00904"/>
    </source>
</evidence>
<evidence type="ECO:0000313" key="16">
    <source>
        <dbReference type="EMBL" id="CUN47217.1"/>
    </source>
</evidence>
<dbReference type="Pfam" id="PF06574">
    <property type="entry name" value="FAD_syn"/>
    <property type="match status" value="1"/>
</dbReference>
<evidence type="ECO:0000256" key="13">
    <source>
        <dbReference type="ARBA" id="ARBA00049494"/>
    </source>
</evidence>
<reference evidence="16 17" key="1">
    <citation type="submission" date="2015-09" db="EMBL/GenBank/DDBJ databases">
        <authorList>
            <consortium name="Pathogen Informatics"/>
        </authorList>
    </citation>
    <scope>NUCLEOTIDE SEQUENCE [LARGE SCALE GENOMIC DNA]</scope>
    <source>
        <strain evidence="16 17">2789STDY5834858</strain>
    </source>
</reference>
<evidence type="ECO:0000256" key="12">
    <source>
        <dbReference type="ARBA" id="ARBA00047880"/>
    </source>
</evidence>
<dbReference type="SMART" id="SM00904">
    <property type="entry name" value="Flavokinase"/>
    <property type="match status" value="1"/>
</dbReference>
<evidence type="ECO:0000256" key="4">
    <source>
        <dbReference type="ARBA" id="ARBA00022643"/>
    </source>
</evidence>
<evidence type="ECO:0000256" key="6">
    <source>
        <dbReference type="ARBA" id="ARBA00022695"/>
    </source>
</evidence>
<feature type="domain" description="Riboflavin kinase" evidence="15">
    <location>
        <begin position="181"/>
        <end position="305"/>
    </location>
</feature>
<dbReference type="Proteomes" id="UP000095488">
    <property type="component" value="Unassembled WGS sequence"/>
</dbReference>
<protein>
    <recommendedName>
        <fullName evidence="14">Riboflavin biosynthesis protein</fullName>
    </recommendedName>
    <domain>
        <recommendedName>
            <fullName evidence="14">Riboflavin kinase</fullName>
            <ecNumber evidence="14">2.7.1.26</ecNumber>
        </recommendedName>
        <alternativeName>
            <fullName evidence="14">Flavokinase</fullName>
        </alternativeName>
    </domain>
    <domain>
        <recommendedName>
            <fullName evidence="14">FMN adenylyltransferase</fullName>
            <ecNumber evidence="14">2.7.7.2</ecNumber>
        </recommendedName>
        <alternativeName>
            <fullName evidence="14">FAD pyrophosphorylase</fullName>
        </alternativeName>
        <alternativeName>
            <fullName evidence="14">FAD synthase</fullName>
        </alternativeName>
    </domain>
</protein>
<comment type="catalytic activity">
    <reaction evidence="13 14">
        <text>FMN + ATP + H(+) = FAD + diphosphate</text>
        <dbReference type="Rhea" id="RHEA:17237"/>
        <dbReference type="ChEBI" id="CHEBI:15378"/>
        <dbReference type="ChEBI" id="CHEBI:30616"/>
        <dbReference type="ChEBI" id="CHEBI:33019"/>
        <dbReference type="ChEBI" id="CHEBI:57692"/>
        <dbReference type="ChEBI" id="CHEBI:58210"/>
        <dbReference type="EC" id="2.7.7.2"/>
    </reaction>
</comment>
<dbReference type="PIRSF" id="PIRSF004491">
    <property type="entry name" value="FAD_Synth"/>
    <property type="match status" value="1"/>
</dbReference>
<evidence type="ECO:0000256" key="1">
    <source>
        <dbReference type="ARBA" id="ARBA00004726"/>
    </source>
</evidence>
<accession>A0ABM9UN50</accession>
<dbReference type="InterPro" id="IPR023465">
    <property type="entry name" value="Riboflavin_kinase_dom_sf"/>
</dbReference>
<evidence type="ECO:0000256" key="11">
    <source>
        <dbReference type="ARBA" id="ARBA00023268"/>
    </source>
</evidence>
<dbReference type="CDD" id="cd02064">
    <property type="entry name" value="FAD_synthetase_N"/>
    <property type="match status" value="1"/>
</dbReference>
<dbReference type="Gene3D" id="3.40.50.620">
    <property type="entry name" value="HUPs"/>
    <property type="match status" value="1"/>
</dbReference>
<keyword evidence="3 14" id="KW-0285">Flavoprotein</keyword>
<keyword evidence="10 14" id="KW-0067">ATP-binding</keyword>
<dbReference type="EC" id="2.7.1.26" evidence="14"/>
<evidence type="ECO:0000313" key="17">
    <source>
        <dbReference type="Proteomes" id="UP000095488"/>
    </source>
</evidence>
<comment type="catalytic activity">
    <reaction evidence="12 14">
        <text>riboflavin + ATP = FMN + ADP + H(+)</text>
        <dbReference type="Rhea" id="RHEA:14357"/>
        <dbReference type="ChEBI" id="CHEBI:15378"/>
        <dbReference type="ChEBI" id="CHEBI:30616"/>
        <dbReference type="ChEBI" id="CHEBI:57986"/>
        <dbReference type="ChEBI" id="CHEBI:58210"/>
        <dbReference type="ChEBI" id="CHEBI:456216"/>
        <dbReference type="EC" id="2.7.1.26"/>
    </reaction>
</comment>
<dbReference type="InterPro" id="IPR015864">
    <property type="entry name" value="FAD_synthase"/>
</dbReference>
<keyword evidence="6 14" id="KW-0548">Nucleotidyltransferase</keyword>
<dbReference type="NCBIfam" id="TIGR00083">
    <property type="entry name" value="ribF"/>
    <property type="match status" value="1"/>
</dbReference>
<comment type="pathway">
    <text evidence="1 14">Cofactor biosynthesis; FAD biosynthesis; FAD from FMN: step 1/1.</text>
</comment>
<keyword evidence="4 14" id="KW-0288">FMN</keyword>
<dbReference type="EC" id="2.7.7.2" evidence="14"/>
<proteinExistence type="inferred from homology"/>
<evidence type="ECO:0000256" key="8">
    <source>
        <dbReference type="ARBA" id="ARBA00022777"/>
    </source>
</evidence>
<comment type="pathway">
    <text evidence="2 14">Cofactor biosynthesis; FMN biosynthesis; FMN from riboflavin (ATP route): step 1/1.</text>
</comment>
<dbReference type="Gene3D" id="2.40.30.30">
    <property type="entry name" value="Riboflavin kinase-like"/>
    <property type="match status" value="1"/>
</dbReference>
<dbReference type="InterPro" id="IPR002606">
    <property type="entry name" value="Riboflavin_kinase_bac"/>
</dbReference>
<keyword evidence="5 14" id="KW-0808">Transferase</keyword>
<dbReference type="PANTHER" id="PTHR22749">
    <property type="entry name" value="RIBOFLAVIN KINASE/FMN ADENYLYLTRANSFERASE"/>
    <property type="match status" value="1"/>
</dbReference>
<dbReference type="Pfam" id="PF01687">
    <property type="entry name" value="Flavokinase"/>
    <property type="match status" value="1"/>
</dbReference>
<keyword evidence="8 14" id="KW-0418">Kinase</keyword>
<dbReference type="SUPFAM" id="SSF52374">
    <property type="entry name" value="Nucleotidylyl transferase"/>
    <property type="match status" value="1"/>
</dbReference>
<organism evidence="16 17">
    <name type="scientific">Sarcina ventriculi</name>
    <name type="common">Clostridium ventriculi</name>
    <dbReference type="NCBI Taxonomy" id="1267"/>
    <lineage>
        <taxon>Bacteria</taxon>
        <taxon>Bacillati</taxon>
        <taxon>Bacillota</taxon>
        <taxon>Clostridia</taxon>
        <taxon>Eubacteriales</taxon>
        <taxon>Clostridiaceae</taxon>
        <taxon>Sarcina</taxon>
    </lineage>
</organism>
<evidence type="ECO:0000256" key="5">
    <source>
        <dbReference type="ARBA" id="ARBA00022679"/>
    </source>
</evidence>
<comment type="similarity">
    <text evidence="14">Belongs to the ribF family.</text>
</comment>
<comment type="caution">
    <text evidence="16">The sequence shown here is derived from an EMBL/GenBank/DDBJ whole genome shotgun (WGS) entry which is preliminary data.</text>
</comment>
<keyword evidence="17" id="KW-1185">Reference proteome</keyword>
<evidence type="ECO:0000256" key="7">
    <source>
        <dbReference type="ARBA" id="ARBA00022741"/>
    </source>
</evidence>
<dbReference type="InterPro" id="IPR015865">
    <property type="entry name" value="Riboflavin_kinase_bac/euk"/>
</dbReference>
<dbReference type="SUPFAM" id="SSF82114">
    <property type="entry name" value="Riboflavin kinase-like"/>
    <property type="match status" value="1"/>
</dbReference>
<evidence type="ECO:0000256" key="3">
    <source>
        <dbReference type="ARBA" id="ARBA00022630"/>
    </source>
</evidence>
<keyword evidence="7 14" id="KW-0547">Nucleotide-binding</keyword>
<dbReference type="EMBL" id="CYZR01000001">
    <property type="protein sequence ID" value="CUN47217.1"/>
    <property type="molecule type" value="Genomic_DNA"/>
</dbReference>
<keyword evidence="9 14" id="KW-0274">FAD</keyword>